<keyword evidence="1" id="KW-1133">Transmembrane helix</keyword>
<evidence type="ECO:0000256" key="1">
    <source>
        <dbReference type="SAM" id="Phobius"/>
    </source>
</evidence>
<dbReference type="Proteomes" id="UP001359308">
    <property type="component" value="Chromosome"/>
</dbReference>
<dbReference type="Pfam" id="PF03413">
    <property type="entry name" value="PepSY"/>
    <property type="match status" value="1"/>
</dbReference>
<proteinExistence type="predicted"/>
<feature type="transmembrane region" description="Helical" evidence="1">
    <location>
        <begin position="200"/>
        <end position="220"/>
    </location>
</feature>
<evidence type="ECO:0000313" key="4">
    <source>
        <dbReference type="Proteomes" id="UP001359308"/>
    </source>
</evidence>
<feature type="transmembrane region" description="Helical" evidence="1">
    <location>
        <begin position="151"/>
        <end position="171"/>
    </location>
</feature>
<protein>
    <submittedName>
        <fullName evidence="3">PepSY domain-containing protein</fullName>
    </submittedName>
</protein>
<sequence length="443" mass="49400">MMTNRRRRQLWLRIHSTLALSLGFLFVLTGLSGSLNLIGPELDRWLNPELRVPPHPGAGLSPDQLMAAVRSAHPRRFGSWRLQFPASPDSPAVAWYDQPIETSGESYAPLMVAIDPYTGEILANRFWGHTFASWIHRLHSQWLLGGTGQTLVGLMGLALLASLVTGLWLWLPTSHRLRQALTVKPRAGFKRRIFDLHRVAGIYSLPILMTTVLTGLHLAFPSLLTTVTGTSDFGHHETPDTEEIAASSAISDTPLNLSQAILMARGLFPNAVVDSVTTPRTSNGMYRVDFRRPGEHHALTAVWVDPYSGQIRHSRNSVHFGRGQRFVNAIRPLHNGSLLGATGRTLGFLAGFLPLALYLTGMVYWLHKRRIEVARYCPRIPTEWSRRWRRHWPALKALPSALARAGAAQIAHITVTLVNKVLELWSQRQRGRPRAPTPPGPSQ</sequence>
<dbReference type="RefSeq" id="WP_198323307.1">
    <property type="nucleotide sequence ID" value="NZ_CP104311.1"/>
</dbReference>
<dbReference type="Pfam" id="PF03929">
    <property type="entry name" value="PepSY_TM"/>
    <property type="match status" value="1"/>
</dbReference>
<dbReference type="InterPro" id="IPR005625">
    <property type="entry name" value="PepSY-ass_TM"/>
</dbReference>
<accession>A0ABZ2F1B8</accession>
<organism evidence="3 4">
    <name type="scientific">Methylococcus capsulatus</name>
    <dbReference type="NCBI Taxonomy" id="414"/>
    <lineage>
        <taxon>Bacteria</taxon>
        <taxon>Pseudomonadati</taxon>
        <taxon>Pseudomonadota</taxon>
        <taxon>Gammaproteobacteria</taxon>
        <taxon>Methylococcales</taxon>
        <taxon>Methylococcaceae</taxon>
        <taxon>Methylococcus</taxon>
    </lineage>
</organism>
<keyword evidence="1" id="KW-0812">Transmembrane</keyword>
<dbReference type="EMBL" id="CP104311">
    <property type="protein sequence ID" value="WWF00912.1"/>
    <property type="molecule type" value="Genomic_DNA"/>
</dbReference>
<feature type="transmembrane region" description="Helical" evidence="1">
    <location>
        <begin position="346"/>
        <end position="366"/>
    </location>
</feature>
<reference evidence="3 4" key="1">
    <citation type="submission" date="2022-09" db="EMBL/GenBank/DDBJ databases">
        <authorList>
            <person name="Giprobiosintez L."/>
        </authorList>
    </citation>
    <scope>NUCLEOTIDE SEQUENCE [LARGE SCALE GENOMIC DNA]</scope>
    <source>
        <strain evidence="4">VKPM-B-12549 (GBS-15)</strain>
    </source>
</reference>
<evidence type="ECO:0000259" key="2">
    <source>
        <dbReference type="Pfam" id="PF03413"/>
    </source>
</evidence>
<evidence type="ECO:0000313" key="3">
    <source>
        <dbReference type="EMBL" id="WWF00912.1"/>
    </source>
</evidence>
<keyword evidence="4" id="KW-1185">Reference proteome</keyword>
<name>A0ABZ2F1B8_METCP</name>
<dbReference type="InterPro" id="IPR025711">
    <property type="entry name" value="PepSY"/>
</dbReference>
<gene>
    <name evidence="3" type="ORF">N4J17_10515</name>
</gene>
<dbReference type="PANTHER" id="PTHR34219">
    <property type="entry name" value="IRON-REGULATED INNER MEMBRANE PROTEIN-RELATED"/>
    <property type="match status" value="1"/>
</dbReference>
<feature type="domain" description="PepSY" evidence="2">
    <location>
        <begin position="255"/>
        <end position="311"/>
    </location>
</feature>
<keyword evidence="1" id="KW-0472">Membrane</keyword>